<keyword evidence="1" id="KW-1133">Transmembrane helix</keyword>
<dbReference type="PANTHER" id="PTHR30273">
    <property type="entry name" value="PERIPLASMIC SIGNAL SENSOR AND SIGMA FACTOR ACTIVATOR FECR-RELATED"/>
    <property type="match status" value="1"/>
</dbReference>
<evidence type="ECO:0000256" key="1">
    <source>
        <dbReference type="SAM" id="Phobius"/>
    </source>
</evidence>
<keyword evidence="1" id="KW-0812">Transmembrane</keyword>
<keyword evidence="4" id="KW-1185">Reference proteome</keyword>
<sequence length="332" mass="37719">MKTTAVYSSYTAWDLALDDDFVRWVKNPDATDDAYWAQFLTDHPEKAATVNEARALLLHYSFAPAATDAAVVEEIWQRVQDFRQQQHNRPFRRLMPYWQYAAAVLVLLMAGFFSYRYFNPPLNLVATGPGEMRRVTFADGSQILLNQQSSLRYNSRHPYTVQLEGEAYFTVQKHGHAPAFTVRCMQGDIQVLGTSFNVNTQAQQLKVVLEQGAVQVAPVNPSIAAVKMQPGEMVVTDGASLRRKKVNTQWHTAWRNNQLVFTDAPLEDIFTYLADTQGWHFNIDKQVLLSNKRFNGTAPANAPALLLQKLSTIYQLSIIQRADTVFIEKKEK</sequence>
<evidence type="ECO:0000259" key="2">
    <source>
        <dbReference type="Pfam" id="PF04773"/>
    </source>
</evidence>
<name>A0A5B2W3B7_9BACT</name>
<dbReference type="Gene3D" id="2.60.120.1440">
    <property type="match status" value="1"/>
</dbReference>
<dbReference type="GO" id="GO:0016989">
    <property type="term" value="F:sigma factor antagonist activity"/>
    <property type="evidence" value="ECO:0007669"/>
    <property type="project" value="TreeGrafter"/>
</dbReference>
<reference evidence="3 4" key="2">
    <citation type="submission" date="2019-09" db="EMBL/GenBank/DDBJ databases">
        <authorList>
            <person name="Jin C."/>
        </authorList>
    </citation>
    <scope>NUCLEOTIDE SEQUENCE [LARGE SCALE GENOMIC DNA]</scope>
    <source>
        <strain evidence="3 4">BN140078</strain>
    </source>
</reference>
<dbReference type="RefSeq" id="WP_149837004.1">
    <property type="nucleotide sequence ID" value="NZ_VUOC01000001.1"/>
</dbReference>
<dbReference type="PIRSF" id="PIRSF018266">
    <property type="entry name" value="FecR"/>
    <property type="match status" value="1"/>
</dbReference>
<comment type="caution">
    <text evidence="3">The sequence shown here is derived from an EMBL/GenBank/DDBJ whole genome shotgun (WGS) entry which is preliminary data.</text>
</comment>
<proteinExistence type="predicted"/>
<keyword evidence="1" id="KW-0472">Membrane</keyword>
<organism evidence="3 4">
    <name type="scientific">Chitinophaga agrisoli</name>
    <dbReference type="NCBI Taxonomy" id="2607653"/>
    <lineage>
        <taxon>Bacteria</taxon>
        <taxon>Pseudomonadati</taxon>
        <taxon>Bacteroidota</taxon>
        <taxon>Chitinophagia</taxon>
        <taxon>Chitinophagales</taxon>
        <taxon>Chitinophagaceae</taxon>
        <taxon>Chitinophaga</taxon>
    </lineage>
</organism>
<dbReference type="InterPro" id="IPR006860">
    <property type="entry name" value="FecR"/>
</dbReference>
<feature type="domain" description="FecR protein" evidence="2">
    <location>
        <begin position="125"/>
        <end position="215"/>
    </location>
</feature>
<dbReference type="Pfam" id="PF04773">
    <property type="entry name" value="FecR"/>
    <property type="match status" value="1"/>
</dbReference>
<dbReference type="Gene3D" id="3.55.50.30">
    <property type="match status" value="1"/>
</dbReference>
<evidence type="ECO:0000313" key="3">
    <source>
        <dbReference type="EMBL" id="KAA2245614.1"/>
    </source>
</evidence>
<feature type="transmembrane region" description="Helical" evidence="1">
    <location>
        <begin position="97"/>
        <end position="118"/>
    </location>
</feature>
<dbReference type="Proteomes" id="UP000324611">
    <property type="component" value="Unassembled WGS sequence"/>
</dbReference>
<accession>A0A5B2W3B7</accession>
<dbReference type="InterPro" id="IPR012373">
    <property type="entry name" value="Ferrdict_sens_TM"/>
</dbReference>
<dbReference type="EMBL" id="VUOC01000001">
    <property type="protein sequence ID" value="KAA2245614.1"/>
    <property type="molecule type" value="Genomic_DNA"/>
</dbReference>
<reference evidence="3 4" key="1">
    <citation type="submission" date="2019-09" db="EMBL/GenBank/DDBJ databases">
        <title>Chitinophaga ginsengihumi sp. nov., isolated from soil of ginseng rhizosphere.</title>
        <authorList>
            <person name="Lee J."/>
        </authorList>
    </citation>
    <scope>NUCLEOTIDE SEQUENCE [LARGE SCALE GENOMIC DNA]</scope>
    <source>
        <strain evidence="3 4">BN140078</strain>
    </source>
</reference>
<protein>
    <submittedName>
        <fullName evidence="3">DUF4974 domain-containing protein</fullName>
    </submittedName>
</protein>
<evidence type="ECO:0000313" key="4">
    <source>
        <dbReference type="Proteomes" id="UP000324611"/>
    </source>
</evidence>
<gene>
    <name evidence="3" type="ORF">F0L74_06570</name>
</gene>
<dbReference type="PANTHER" id="PTHR30273:SF2">
    <property type="entry name" value="PROTEIN FECR"/>
    <property type="match status" value="1"/>
</dbReference>
<dbReference type="AlphaFoldDB" id="A0A5B2W3B7"/>